<keyword evidence="4" id="KW-1185">Reference proteome</keyword>
<sequence>MRYFENWPLYFNYRRSVKKGQQKDYSTVLHFRTRNRFILGVPVYRMHLFEEIFACHIYWPSFWGKPLNNKKPMIIDIGANIGLFTFFALCLFPAARIIAIEPIEENFSWLKDTIEANKLTSLVSLKQCALSSQRGFVDLYLHEEGCFPIFSSILSVSGRKISVPTKTLVDIFEEEKIDRCDWIKLDCEGAEYEILYNCPDYLFKTINRLSIEAHRGEKPGHTAETLQMFLTKKGYVVKRKDISEQSSMIYALQA</sequence>
<dbReference type="PANTHER" id="PTHR34203:SF15">
    <property type="entry name" value="SLL1173 PROTEIN"/>
    <property type="match status" value="1"/>
</dbReference>
<accession>A0ABX7PVJ9</accession>
<protein>
    <submittedName>
        <fullName evidence="3">FkbM family methyltransferase</fullName>
    </submittedName>
</protein>
<dbReference type="Proteomes" id="UP000663088">
    <property type="component" value="Chromosome"/>
</dbReference>
<name>A0ABX7PVJ9_9BACT</name>
<feature type="transmembrane region" description="Helical" evidence="1">
    <location>
        <begin position="73"/>
        <end position="95"/>
    </location>
</feature>
<dbReference type="InterPro" id="IPR052514">
    <property type="entry name" value="SAM-dependent_MTase"/>
</dbReference>
<dbReference type="Pfam" id="PF05050">
    <property type="entry name" value="Methyltransf_21"/>
    <property type="match status" value="1"/>
</dbReference>
<feature type="domain" description="Methyltransferase FkbM" evidence="2">
    <location>
        <begin position="76"/>
        <end position="236"/>
    </location>
</feature>
<dbReference type="GO" id="GO:0008168">
    <property type="term" value="F:methyltransferase activity"/>
    <property type="evidence" value="ECO:0007669"/>
    <property type="project" value="UniProtKB-KW"/>
</dbReference>
<keyword evidence="3" id="KW-0808">Transferase</keyword>
<evidence type="ECO:0000256" key="1">
    <source>
        <dbReference type="SAM" id="Phobius"/>
    </source>
</evidence>
<dbReference type="InterPro" id="IPR006342">
    <property type="entry name" value="FkbM_mtfrase"/>
</dbReference>
<keyword evidence="1" id="KW-0472">Membrane</keyword>
<keyword evidence="1" id="KW-0812">Transmembrane</keyword>
<evidence type="ECO:0000313" key="4">
    <source>
        <dbReference type="Proteomes" id="UP000663088"/>
    </source>
</evidence>
<dbReference type="GO" id="GO:0032259">
    <property type="term" value="P:methylation"/>
    <property type="evidence" value="ECO:0007669"/>
    <property type="project" value="UniProtKB-KW"/>
</dbReference>
<dbReference type="Gene3D" id="3.40.50.150">
    <property type="entry name" value="Vaccinia Virus protein VP39"/>
    <property type="match status" value="1"/>
</dbReference>
<organism evidence="3 4">
    <name type="scientific">Candidatus Methylacidiphilum infernorum</name>
    <dbReference type="NCBI Taxonomy" id="511746"/>
    <lineage>
        <taxon>Bacteria</taxon>
        <taxon>Pseudomonadati</taxon>
        <taxon>Verrucomicrobiota</taxon>
        <taxon>Methylacidiphilae</taxon>
        <taxon>Methylacidiphilales</taxon>
        <taxon>Methylacidiphilaceae</taxon>
        <taxon>Methylacidiphilum (ex Ratnadevi et al. 2023)</taxon>
    </lineage>
</organism>
<dbReference type="SUPFAM" id="SSF53335">
    <property type="entry name" value="S-adenosyl-L-methionine-dependent methyltransferases"/>
    <property type="match status" value="1"/>
</dbReference>
<keyword evidence="3" id="KW-0489">Methyltransferase</keyword>
<keyword evidence="1" id="KW-1133">Transmembrane helix</keyword>
<dbReference type="EMBL" id="CP065956">
    <property type="protein sequence ID" value="QSR86774.1"/>
    <property type="molecule type" value="Genomic_DNA"/>
</dbReference>
<reference evidence="3 4" key="1">
    <citation type="submission" date="2020-12" db="EMBL/GenBank/DDBJ databases">
        <authorList>
            <person name="Awala S.I."/>
            <person name="Gwak J.-H."/>
            <person name="Kim S.-J."/>
            <person name="Rhee S.-K."/>
        </authorList>
    </citation>
    <scope>NUCLEOTIDE SEQUENCE [LARGE SCALE GENOMIC DNA]</scope>
    <source>
        <strain evidence="3 4">IT5</strain>
    </source>
</reference>
<evidence type="ECO:0000259" key="2">
    <source>
        <dbReference type="Pfam" id="PF05050"/>
    </source>
</evidence>
<dbReference type="NCBIfam" id="TIGR01444">
    <property type="entry name" value="fkbM_fam"/>
    <property type="match status" value="1"/>
</dbReference>
<dbReference type="PANTHER" id="PTHR34203">
    <property type="entry name" value="METHYLTRANSFERASE, FKBM FAMILY PROTEIN"/>
    <property type="match status" value="1"/>
</dbReference>
<proteinExistence type="predicted"/>
<evidence type="ECO:0000313" key="3">
    <source>
        <dbReference type="EMBL" id="QSR86774.1"/>
    </source>
</evidence>
<gene>
    <name evidence="3" type="ORF">EM20IM_09965</name>
</gene>
<dbReference type="RefSeq" id="WP_206846962.1">
    <property type="nucleotide sequence ID" value="NZ_CP065956.1"/>
</dbReference>
<dbReference type="InterPro" id="IPR029063">
    <property type="entry name" value="SAM-dependent_MTases_sf"/>
</dbReference>